<feature type="region of interest" description="Disordered" evidence="1">
    <location>
        <begin position="1"/>
        <end position="38"/>
    </location>
</feature>
<feature type="region of interest" description="Disordered" evidence="1">
    <location>
        <begin position="356"/>
        <end position="387"/>
    </location>
</feature>
<dbReference type="EMBL" id="NGMO01000002">
    <property type="protein sequence ID" value="OTP11193.1"/>
    <property type="molecule type" value="Genomic_DNA"/>
</dbReference>
<feature type="compositionally biased region" description="Polar residues" evidence="1">
    <location>
        <begin position="3254"/>
        <end position="3275"/>
    </location>
</feature>
<evidence type="ECO:0000313" key="3">
    <source>
        <dbReference type="Proteomes" id="UP000194933"/>
    </source>
</evidence>
<protein>
    <submittedName>
        <fullName evidence="2">Uncharacterized protein</fullName>
    </submittedName>
</protein>
<feature type="compositionally biased region" description="Basic and acidic residues" evidence="1">
    <location>
        <begin position="21"/>
        <end position="35"/>
    </location>
</feature>
<comment type="caution">
    <text evidence="2">The sequence shown here is derived from an EMBL/GenBank/DDBJ whole genome shotgun (WGS) entry which is preliminary data.</text>
</comment>
<gene>
    <name evidence="2" type="ORF">A5844_001327</name>
</gene>
<dbReference type="Proteomes" id="UP000194933">
    <property type="component" value="Unassembled WGS sequence"/>
</dbReference>
<dbReference type="STRING" id="1987383.A5844_001327"/>
<feature type="compositionally biased region" description="Polar residues" evidence="1">
    <location>
        <begin position="360"/>
        <end position="377"/>
    </location>
</feature>
<evidence type="ECO:0000256" key="1">
    <source>
        <dbReference type="SAM" id="MobiDB-lite"/>
    </source>
</evidence>
<reference evidence="2 3" key="1">
    <citation type="submission" date="2017-05" db="EMBL/GenBank/DDBJ databases">
        <title>The Genome Sequence of Enterococcus sp. 10A9_DIV0425.</title>
        <authorList>
            <consortium name="The Broad Institute Genomics Platform"/>
            <consortium name="The Broad Institute Genomic Center for Infectious Diseases"/>
            <person name="Earl A."/>
            <person name="Manson A."/>
            <person name="Schwartman J."/>
            <person name="Gilmore M."/>
            <person name="Abouelleil A."/>
            <person name="Cao P."/>
            <person name="Chapman S."/>
            <person name="Cusick C."/>
            <person name="Shea T."/>
            <person name="Young S."/>
            <person name="Neafsey D."/>
            <person name="Nusbaum C."/>
            <person name="Birren B."/>
        </authorList>
    </citation>
    <scope>NUCLEOTIDE SEQUENCE [LARGE SCALE GENOMIC DNA]</scope>
    <source>
        <strain evidence="2 3">10A9_DIV0425</strain>
    </source>
</reference>
<feature type="region of interest" description="Disordered" evidence="1">
    <location>
        <begin position="1850"/>
        <end position="1870"/>
    </location>
</feature>
<dbReference type="RefSeq" id="WP_086284430.1">
    <property type="nucleotide sequence ID" value="NZ_NGMO01000002.1"/>
</dbReference>
<sequence length="3403" mass="388700">MPQKVKMTKKIRLSQANSREAIGKENNKRNDKNKSGNDQAKLNYIANNTGQTLAPDSLLTLDGFLYLYSICQNARLVDPPEQQTVIKKNAPAFEANTRIDVRRDGNQTRIHSFVSTSTINRGRIQSFNTPHTLPHQSTSITSPLISASPLFANQTFRNQTTSTQEIIDVAKIAHELSISVHQKVHALYQLMNCTTTRRTDQVNTYIVAGESVEQTSFQTICQKAVGQAERQNDQGMKQESNLFSPPGMITMTDHGTSPFSAEEAAQKLSKSFQAAYENIHNESIDIPNDVRNQVTETFWKGLTDLFYQFFSQHEHAAPTQEQNEARGSWMLDFTDWLLSTFSVNYGEQMPNHRQLEKNRSISMTTPPTENSLPIQTSQKKKKKKKNNLQELSPEMISQLVGKATPKLSLGEESFLSPFWHLAADFYGRVDGYIQQFNFDVFSYLGAEAAVVPSIDYAAIPSIDYEEMIVESYTKIPTETVAKIKRIMNAYLEHRPSSESKTVPLPSFWFDLETFQLRHKIQGVNQKVKDYLCKQGVPCDGLSGVKLLDAVKNWEEKDGLETKRDRRKNLAMIIRKALELQNIEVKYTKATRIILQWRTNNIFQDYTFEDRQQTTPKESQQTILEELMMTELTTVVTTEERTETLAPDDANTQMSAMTSTTPLPSTKDEPQLQYSGVISKETQVKIEKVIQTYIQGNSVVKLLRETIPSNLPFFWYESEIFENRDQLGKVNKELKAFMCKKKQLCQEMSGQTLYVKIRHWTEKRDAKLSRTRKKKIAEIIWKASGLQPKKLTASEAEAVILQWRDNNIFKSYDFKEKHLMNAEITDSLNAPLTNTPTSITEKQSSSVTELPIETISVKDQVEMASFSTTPSSSTSVKLSADALKINSIITAFFAGKSSPVPISEKLPLFMDDAEVYKKRNATDHVNDKVKEFLCNQKEPCDGLSPLQLINALYWWVWKEGQEKKITRSKEVAEVILSSSELTGQEVSEDRASAIIQQWRNNNIFKGYQFNEPKQIPTETTASLNENQSSTTTPVIRLKKGEGIKISQSSMTVGLNKAQPNLTTELPIDKNADKESIPASQNPNTYEKMYADFMEKINSIITAFLEGKPTPVPTSEKLPAHWYDGALEVYEKQNETQHVNNEIKKFLCTQKVPCDGLSPLQLITAIEGWIRKEGKGIEKTRIIEIAELILTSSGLTSQTLSDFQANAIFLQWRNNNIFKDYTFGPIQFSGSVDITNSELMETTSETRLHSYGVLPSEIAKTVNKMHGDYFDKQPLTLSIYEPLVPFWYDFTLYQKRNETDKANEAVDQFLDKQEDWSDYLPYQPTAVVAHEWVNDEQTDVEILARKEQLAPIILEGYGIRCNLTATEAVNTVLQWENNNVFKDYTFIELKQSSLDESQFRNETLTENSEMKRVPDTVVDSDLELVHKIVGNVAKNVVPATRYAEPLPIFYYHLVLFQKRNETSAVNKKMQEFFTKEGIAIKESSSDELEKATRQWLEKESTNSASNASERKQFLASFLLKAYGMEDFRFGEFLSSIKVQAILNQWKANTLLEGYTYQEITYTTIHHQSSKAEAPSVFRLKEQKKESQQIYADFIHDRTPTISKDQPLQTIYYHRTLFEKREKTSAVNELIRKFLLEQKVALKDQSASELVRGMQKWIFEGITYEAILVREKQVAQLLQKAYGLEEKELTVKEIRYLLLQWENNNAQMGYSYKDPNTFEAIEINAIEVNEEKKERVEAFTRENKAGRPRERDNKAMEVSLSNLTEEQKEELLKKIVAFLGEKNIEVNVSKPNELVVKAARWAIKEVEGKETTDFTKVKMLANVILGKKEDAVISKEKALAIFTKWLLDTTEEEAPTLTSTEPPKEETIQTNQTTHVTQEIQTIQTTQEIETTTIPAASEIQKPKYEALDWRDKNMRIQVAQFFRQEGVLKGDSTIENILFAMGKWFTEERGEMVLSFSKLQSLAKVILKELKLYGSEGKETISDKDAKLTIMKWVSENVLGSSIEGYMVKQILDSPDPSKFTIGSLRKLFEVEDLREGGLLTLHILKYSEDEKPIIKKLWFLLLKDALPNYFLETSTLADELPISNYDSLMQLTGAKLLADAGIQTQFNQAEIQTFGTFVWDEISKNGIKRVEELRYTIFPALLAVAQLDPDLLRKALEKGDYYEVALSTFIEYHQNGYLQLKEHQDTLYDLFTAYQKEALAWRRKQALAEVVAQKCLDAGLKSYTLHALTQNYLNGLGPCYNKFTPPNLEEWYTGLTKAVSDTFYPLDQKLIEFALKGFDLKEREFIFSLETELYEASAELEHIEHTSSSSPFKDSIPFALLNELKLDQTDLFVAIKKNEERWYALKKLDGGAYTFYRVDKDLLAYFKYGLLNHKEIWNQRYKKEGTRVRIGKRYFRFITRMDKSKKLPQGEETQPLIDAFSRKHSDTLYEQLYKSGNDQSISDQVWDVAKHFIPFYDCVTGLIEQDFAGAAPSCIIDVVLLMPVLGQVTSLSTRFALGMAKSMATGGIRNAIRQGGRFLPKGYEIKSVLTNIRQYIDPGIEAVMDGSKFIIRGLIDFKNDVWVGKKVKQLLERMANLVKELPSLPNDMVRAKLPGNDLEVLVKRMEDESYRRVTELETRSVYGGSLVLKGDRLERVSGPVSFTEEQKALINRLTKEIDPDQIFAVEPNVNPKIYGSGEVLSVSETGKETKHFITMNKFTIPVRETAIEGHGVRYDVVDGEKIYPVNFNGKEWYFDVAPFVFVSKGLADKVMKKIDEFESIKDVSVLSAPDERGLMWHASGRSYIKIYDHYIPLIQLNKNGNKYHLVKKDVNAPTIVLIFDPEIGEFRLKVSLDKVQQKVKLPKYRTLPDSPGRAEEWNEFRNVKTMETEGLVIRRTVDDTVPMDPITKFIPEARAIVYKNEKEIKEAILEGIIESLPRKSKKSPYDFRIYNTLDLNKAPNFLKPFLKDLATDYKKALGYFETALGVCEDLLTEGRIAGTPQGQYLIKMFRLEEVGNPEPILLEAVNRLASTSKKGVEFLQKTADWGFENILIASTDLVKKKGTQKYYSLYEEFIESTGAVLPNDPECRIVFLADAFHLNPIFFPDVEVKLIINQVIIHESTHIVTATTDFMKYTRVKGDLKSGKVILEEYEKRKSEIIKTDGFYDFVIQIAFEQKKPKLSRKTVWKESERNDLLRVNIQMIDAEMLTVIIRDFAEGRNFEGVRRVTRSSDEKLLGDGLLFAFSALKYIYGSAGLVYVSELNKDQEQPIYLPDITNQTQEQSTYPPDLTSTATSGSGNRDKREVVSTITEITESEANQIFYSLVNTNTENSRSIHPYNFNQQVRTKLPKTVSKRRDLNLVITNIENENITQVTSDQQVGKGATKPTINNSFSNLAFTGTRRSTEINSMIANQQVNKNLKTLAPQR</sequence>
<feature type="region of interest" description="Disordered" evidence="1">
    <location>
        <begin position="3254"/>
        <end position="3279"/>
    </location>
</feature>
<keyword evidence="3" id="KW-1185">Reference proteome</keyword>
<proteinExistence type="predicted"/>
<feature type="compositionally biased region" description="Basic residues" evidence="1">
    <location>
        <begin position="1"/>
        <end position="12"/>
    </location>
</feature>
<name>A0A242K0V3_9ENTE</name>
<organism evidence="2 3">
    <name type="scientific">Candidatus Enterococcus wittei</name>
    <dbReference type="NCBI Taxonomy" id="1987383"/>
    <lineage>
        <taxon>Bacteria</taxon>
        <taxon>Bacillati</taxon>
        <taxon>Bacillota</taxon>
        <taxon>Bacilli</taxon>
        <taxon>Lactobacillales</taxon>
        <taxon>Enterococcaceae</taxon>
        <taxon>Enterococcus</taxon>
    </lineage>
</organism>
<accession>A0A242K0V3</accession>
<dbReference type="NCBIfam" id="NF033898">
    <property type="entry name" value="QWxxN_dom"/>
    <property type="match status" value="7"/>
</dbReference>
<evidence type="ECO:0000313" key="2">
    <source>
        <dbReference type="EMBL" id="OTP11193.1"/>
    </source>
</evidence>